<dbReference type="InterPro" id="IPR010985">
    <property type="entry name" value="Ribbon_hlx_hlx"/>
</dbReference>
<dbReference type="AlphaFoldDB" id="A0AAU9BX86"/>
<organism evidence="1 2">
    <name type="scientific">Methylomarinovum caldicuralii</name>
    <dbReference type="NCBI Taxonomy" id="438856"/>
    <lineage>
        <taxon>Bacteria</taxon>
        <taxon>Pseudomonadati</taxon>
        <taxon>Pseudomonadota</taxon>
        <taxon>Gammaproteobacteria</taxon>
        <taxon>Methylococcales</taxon>
        <taxon>Methylothermaceae</taxon>
        <taxon>Methylomarinovum</taxon>
    </lineage>
</organism>
<evidence type="ECO:0000313" key="2">
    <source>
        <dbReference type="Proteomes" id="UP001321825"/>
    </source>
</evidence>
<reference evidence="2" key="1">
    <citation type="journal article" date="2024" name="Int. J. Syst. Evol. Microbiol.">
        <title>Methylomarinovum tepidoasis sp. nov., a moderately thermophilic methanotroph of the family Methylothermaceae isolated from a deep-sea hydrothermal field.</title>
        <authorList>
            <person name="Hirayama H."/>
            <person name="Takaki Y."/>
            <person name="Abe M."/>
            <person name="Miyazaki M."/>
            <person name="Uematsu K."/>
            <person name="Matsui Y."/>
            <person name="Takai K."/>
        </authorList>
    </citation>
    <scope>NUCLEOTIDE SEQUENCE [LARGE SCALE GENOMIC DNA]</scope>
    <source>
        <strain evidence="2">IT-9</strain>
    </source>
</reference>
<dbReference type="SUPFAM" id="SSF47598">
    <property type="entry name" value="Ribbon-helix-helix"/>
    <property type="match status" value="1"/>
</dbReference>
<proteinExistence type="predicted"/>
<dbReference type="EMBL" id="AP024714">
    <property type="protein sequence ID" value="BCX80845.1"/>
    <property type="molecule type" value="Genomic_DNA"/>
</dbReference>
<name>A0AAU9BX86_9GAMM</name>
<dbReference type="GO" id="GO:0006355">
    <property type="term" value="P:regulation of DNA-templated transcription"/>
    <property type="evidence" value="ECO:0007669"/>
    <property type="project" value="InterPro"/>
</dbReference>
<keyword evidence="2" id="KW-1185">Reference proteome</keyword>
<gene>
    <name evidence="1" type="ORF">MIT9_P0423</name>
</gene>
<evidence type="ECO:0000313" key="1">
    <source>
        <dbReference type="EMBL" id="BCX80845.1"/>
    </source>
</evidence>
<evidence type="ECO:0008006" key="3">
    <source>
        <dbReference type="Google" id="ProtNLM"/>
    </source>
</evidence>
<accession>A0AAU9BX86</accession>
<protein>
    <recommendedName>
        <fullName evidence="3">Antitoxin</fullName>
    </recommendedName>
</protein>
<dbReference type="KEGG" id="mcau:MIT9_P0423"/>
<sequence>MRTTLDLDEDVLALLREMARRHRVSMGKEASRLIRLALQRTTPGKEPGIAGFEPFPGEGRIVTDDLVERLRDEEGV</sequence>
<dbReference type="Proteomes" id="UP001321825">
    <property type="component" value="Chromosome"/>
</dbReference>